<evidence type="ECO:0000313" key="2">
    <source>
        <dbReference type="Proteomes" id="UP001164539"/>
    </source>
</evidence>
<gene>
    <name evidence="1" type="ORF">OWV82_006286</name>
</gene>
<protein>
    <submittedName>
        <fullName evidence="1">BLISTER-like protein</fullName>
    </submittedName>
</protein>
<sequence length="791" mass="86396">MASAQVLPTSRKQEHLEAGKRKLEEFRKKKAAERAKKAISTSQNYASDDNLHDKHHLETDQVRVTDSDGAGTSDGPDKAVVESSVVVNNNRNEAPKLAQQSQQGSLIDKHAKTTSFQNDLNSVSTDLTQTYSNSKETSGSTGSLGLSNTQETKDVNNDIVTYSSGQSRFPHGSMSNQFFGLFPQASQDYDSSARGSDGFSKVPTIVTLSPSHDSVSTSLHSKPSNGHSFQSSSEDSTHPTSVRGSAFEVGLNMQGSSNSSDPESFGAREGKLSSSAGGLVSVQSTAFKSSEISGSNFDFGSSFNRVPMYSATNNFSSGKSRKSFLDSLNVPRASSGTPFQQSEPEMQSSMSNSSSLNSMDVPGSSAAQKPPMEKETMGLFSKTVTPNTPNAFDYLGNPSVSVSNGGDTIRLGSNENSTEKQHGFYSTKQNEDFAALEQYIEDLTQEKFSLQRSLEASRTLAESLAAENSSLTDNYNQQRSVVNQLKSEMEKLQEEIKAQLVELESFRNEYANVRLECNAADERAKILASEVIGLEEKALRLRSNELKLERQLENSQSEISSYKKKVSSLEKERQDLQSTIEALQEEKKVLQSKLRKASGSGKSVDFNKSASSRKDMSTSTEDLANADITVDNSKQETRDDASLPGIDASILPSLPENEQLSLEVSAVNIPPDQMRMIHNINALISELALEKEELMQALSSESAQNSKLKDLNNELSRKLEAQTQRLELLTAQNMANENISTRQSDSVIAHDNTHDNTAYADEGDEVVERVLGWIMKLFPGGPSRRRTSKLL</sequence>
<keyword evidence="2" id="KW-1185">Reference proteome</keyword>
<name>A0ACC1YIK9_MELAZ</name>
<comment type="caution">
    <text evidence="1">The sequence shown here is derived from an EMBL/GenBank/DDBJ whole genome shotgun (WGS) entry which is preliminary data.</text>
</comment>
<reference evidence="1 2" key="1">
    <citation type="journal article" date="2023" name="Science">
        <title>Complex scaffold remodeling in plant triterpene biosynthesis.</title>
        <authorList>
            <person name="De La Pena R."/>
            <person name="Hodgson H."/>
            <person name="Liu J.C."/>
            <person name="Stephenson M.J."/>
            <person name="Martin A.C."/>
            <person name="Owen C."/>
            <person name="Harkess A."/>
            <person name="Leebens-Mack J."/>
            <person name="Jimenez L.E."/>
            <person name="Osbourn A."/>
            <person name="Sattely E.S."/>
        </authorList>
    </citation>
    <scope>NUCLEOTIDE SEQUENCE [LARGE SCALE GENOMIC DNA]</scope>
    <source>
        <strain evidence="2">cv. JPN11</strain>
        <tissue evidence="1">Leaf</tissue>
    </source>
</reference>
<proteinExistence type="predicted"/>
<dbReference type="EMBL" id="CM051396">
    <property type="protein sequence ID" value="KAJ4722849.1"/>
    <property type="molecule type" value="Genomic_DNA"/>
</dbReference>
<evidence type="ECO:0000313" key="1">
    <source>
        <dbReference type="EMBL" id="KAJ4722849.1"/>
    </source>
</evidence>
<dbReference type="Proteomes" id="UP001164539">
    <property type="component" value="Chromosome 3"/>
</dbReference>
<organism evidence="1 2">
    <name type="scientific">Melia azedarach</name>
    <name type="common">Chinaberry tree</name>
    <dbReference type="NCBI Taxonomy" id="155640"/>
    <lineage>
        <taxon>Eukaryota</taxon>
        <taxon>Viridiplantae</taxon>
        <taxon>Streptophyta</taxon>
        <taxon>Embryophyta</taxon>
        <taxon>Tracheophyta</taxon>
        <taxon>Spermatophyta</taxon>
        <taxon>Magnoliopsida</taxon>
        <taxon>eudicotyledons</taxon>
        <taxon>Gunneridae</taxon>
        <taxon>Pentapetalae</taxon>
        <taxon>rosids</taxon>
        <taxon>malvids</taxon>
        <taxon>Sapindales</taxon>
        <taxon>Meliaceae</taxon>
        <taxon>Melia</taxon>
    </lineage>
</organism>
<accession>A0ACC1YIK9</accession>